<dbReference type="InterPro" id="IPR036249">
    <property type="entry name" value="Thioredoxin-like_sf"/>
</dbReference>
<dbReference type="Proteomes" id="UP000574390">
    <property type="component" value="Unassembled WGS sequence"/>
</dbReference>
<evidence type="ECO:0000313" key="5">
    <source>
        <dbReference type="EMBL" id="KAF4747013.1"/>
    </source>
</evidence>
<dbReference type="InterPro" id="IPR040079">
    <property type="entry name" value="Glutathione_S-Trfase"/>
</dbReference>
<organism evidence="3 6">
    <name type="scientific">Perkinsus olseni</name>
    <name type="common">Perkinsus atlanticus</name>
    <dbReference type="NCBI Taxonomy" id="32597"/>
    <lineage>
        <taxon>Eukaryota</taxon>
        <taxon>Sar</taxon>
        <taxon>Alveolata</taxon>
        <taxon>Perkinsozoa</taxon>
        <taxon>Perkinsea</taxon>
        <taxon>Perkinsida</taxon>
        <taxon>Perkinsidae</taxon>
        <taxon>Perkinsus</taxon>
    </lineage>
</organism>
<accession>A0A7J6PCK9</accession>
<evidence type="ECO:0000313" key="4">
    <source>
        <dbReference type="EMBL" id="KAF4720402.1"/>
    </source>
</evidence>
<protein>
    <submittedName>
        <fullName evidence="3">Glutathione S-transferase A4</fullName>
    </submittedName>
</protein>
<sequence>MSMYKLHYFNGRGRGERVRFALGLAGVDYQEEFIRTRKDMLDLMPKLRYGQLPMLETPEGDRLVQTGAIIRYIARKFDLYGEAEGKEERVDEIIDASSDAIISGLVVVAMRFKAGLSFEETATTEGLKCMRWINAWEDQMDDGKFIAGTEKPTVADSCALRVVEEAVEVLGEDKVLGQVPKLTAWRKTMLRVPNIATFMKSSHRMPSPVDDATAKKYFEEVADALGW</sequence>
<dbReference type="Gene3D" id="3.40.30.10">
    <property type="entry name" value="Glutaredoxin"/>
    <property type="match status" value="1"/>
</dbReference>
<dbReference type="GO" id="GO:0006749">
    <property type="term" value="P:glutathione metabolic process"/>
    <property type="evidence" value="ECO:0007669"/>
    <property type="project" value="TreeGrafter"/>
</dbReference>
<dbReference type="PANTHER" id="PTHR11571">
    <property type="entry name" value="GLUTATHIONE S-TRANSFERASE"/>
    <property type="match status" value="1"/>
</dbReference>
<dbReference type="SUPFAM" id="SSF47616">
    <property type="entry name" value="GST C-terminal domain-like"/>
    <property type="match status" value="1"/>
</dbReference>
<dbReference type="Proteomes" id="UP000553632">
    <property type="component" value="Unassembled WGS sequence"/>
</dbReference>
<dbReference type="EMBL" id="JABANP010000040">
    <property type="protein sequence ID" value="KAF4693855.1"/>
    <property type="molecule type" value="Genomic_DNA"/>
</dbReference>
<comment type="caution">
    <text evidence="3">The sequence shown here is derived from an EMBL/GenBank/DDBJ whole genome shotgun (WGS) entry which is preliminary data.</text>
</comment>
<dbReference type="GO" id="GO:0004364">
    <property type="term" value="F:glutathione transferase activity"/>
    <property type="evidence" value="ECO:0007669"/>
    <property type="project" value="TreeGrafter"/>
</dbReference>
<dbReference type="InterPro" id="IPR036282">
    <property type="entry name" value="Glutathione-S-Trfase_C_sf"/>
</dbReference>
<dbReference type="Gene3D" id="1.20.1050.10">
    <property type="match status" value="1"/>
</dbReference>
<evidence type="ECO:0000313" key="3">
    <source>
        <dbReference type="EMBL" id="KAF4693855.1"/>
    </source>
</evidence>
<dbReference type="PROSITE" id="PS50405">
    <property type="entry name" value="GST_CTER"/>
    <property type="match status" value="1"/>
</dbReference>
<keyword evidence="3" id="KW-0808">Transferase</keyword>
<reference evidence="6 7" key="1">
    <citation type="submission" date="2020-04" db="EMBL/GenBank/DDBJ databases">
        <title>Perkinsus olseni comparative genomics.</title>
        <authorList>
            <person name="Bogema D.R."/>
        </authorList>
    </citation>
    <scope>NUCLEOTIDE SEQUENCE [LARGE SCALE GENOMIC DNA]</scope>
    <source>
        <strain evidence="3">00978-12</strain>
        <strain evidence="5">ATCC PRA-205</strain>
        <strain evidence="4 7">ATCC PRA-207</strain>
    </source>
</reference>
<evidence type="ECO:0000259" key="1">
    <source>
        <dbReference type="PROSITE" id="PS50404"/>
    </source>
</evidence>
<dbReference type="PANTHER" id="PTHR11571:SF230">
    <property type="entry name" value="GLUTATHIONE TRANSFERASE"/>
    <property type="match status" value="1"/>
</dbReference>
<name>A0A7J6PCK9_PEROL</name>
<keyword evidence="7" id="KW-1185">Reference proteome</keyword>
<dbReference type="Pfam" id="PF02798">
    <property type="entry name" value="GST_N"/>
    <property type="match status" value="1"/>
</dbReference>
<feature type="domain" description="GST C-terminal" evidence="2">
    <location>
        <begin position="83"/>
        <end position="209"/>
    </location>
</feature>
<evidence type="ECO:0000259" key="2">
    <source>
        <dbReference type="PROSITE" id="PS50405"/>
    </source>
</evidence>
<dbReference type="InterPro" id="IPR050213">
    <property type="entry name" value="GST_superfamily"/>
</dbReference>
<dbReference type="Proteomes" id="UP000541610">
    <property type="component" value="Unassembled WGS sequence"/>
</dbReference>
<dbReference type="SFLD" id="SFLDS00019">
    <property type="entry name" value="Glutathione_Transferase_(cytos"/>
    <property type="match status" value="1"/>
</dbReference>
<dbReference type="OrthoDB" id="414243at2759"/>
<dbReference type="PROSITE" id="PS50404">
    <property type="entry name" value="GST_NTER"/>
    <property type="match status" value="1"/>
</dbReference>
<dbReference type="OMA" id="DVMEMIM"/>
<dbReference type="EMBL" id="JABANM010005787">
    <property type="protein sequence ID" value="KAF4747013.1"/>
    <property type="molecule type" value="Genomic_DNA"/>
</dbReference>
<dbReference type="AlphaFoldDB" id="A0A7J6PCK9"/>
<dbReference type="Pfam" id="PF14497">
    <property type="entry name" value="GST_C_3"/>
    <property type="match status" value="1"/>
</dbReference>
<dbReference type="SUPFAM" id="SSF52833">
    <property type="entry name" value="Thioredoxin-like"/>
    <property type="match status" value="1"/>
</dbReference>
<dbReference type="InterPro" id="IPR010987">
    <property type="entry name" value="Glutathione-S-Trfase_C-like"/>
</dbReference>
<feature type="domain" description="GST N-terminal" evidence="1">
    <location>
        <begin position="2"/>
        <end position="81"/>
    </location>
</feature>
<evidence type="ECO:0000313" key="7">
    <source>
        <dbReference type="Proteomes" id="UP000553632"/>
    </source>
</evidence>
<gene>
    <name evidence="3" type="primary">GSTA4_2</name>
    <name evidence="5" type="synonym">GSTA4_3</name>
    <name evidence="4" type="synonym">GSTA4_6</name>
    <name evidence="3" type="ORF">FOZ60_009994</name>
    <name evidence="5" type="ORF">FOZ62_014365</name>
    <name evidence="4" type="ORF">FOZ63_014238</name>
</gene>
<dbReference type="InterPro" id="IPR004045">
    <property type="entry name" value="Glutathione_S-Trfase_N"/>
</dbReference>
<proteinExistence type="predicted"/>
<dbReference type="EMBL" id="JABANO010025346">
    <property type="protein sequence ID" value="KAF4720402.1"/>
    <property type="molecule type" value="Genomic_DNA"/>
</dbReference>
<dbReference type="InterPro" id="IPR004046">
    <property type="entry name" value="GST_C"/>
</dbReference>
<evidence type="ECO:0000313" key="6">
    <source>
        <dbReference type="Proteomes" id="UP000541610"/>
    </source>
</evidence>